<dbReference type="OrthoDB" id="6158906at2759"/>
<organism evidence="2">
    <name type="scientific">Octopus bimaculoides</name>
    <name type="common">California two-spotted octopus</name>
    <dbReference type="NCBI Taxonomy" id="37653"/>
    <lineage>
        <taxon>Eukaryota</taxon>
        <taxon>Metazoa</taxon>
        <taxon>Spiralia</taxon>
        <taxon>Lophotrochozoa</taxon>
        <taxon>Mollusca</taxon>
        <taxon>Cephalopoda</taxon>
        <taxon>Coleoidea</taxon>
        <taxon>Octopodiformes</taxon>
        <taxon>Octopoda</taxon>
        <taxon>Incirrata</taxon>
        <taxon>Octopodidae</taxon>
        <taxon>Octopus</taxon>
    </lineage>
</organism>
<reference evidence="2" key="1">
    <citation type="submission" date="2015-07" db="EMBL/GenBank/DDBJ databases">
        <title>MeaNS - Measles Nucleotide Surveillance Program.</title>
        <authorList>
            <person name="Tran T."/>
            <person name="Druce J."/>
        </authorList>
    </citation>
    <scope>NUCLEOTIDE SEQUENCE</scope>
    <source>
        <strain evidence="2">UCB-OBI-ISO-001</strain>
        <tissue evidence="2">Gonad</tissue>
    </source>
</reference>
<dbReference type="PANTHER" id="PTHR46599">
    <property type="entry name" value="PIGGYBAC TRANSPOSABLE ELEMENT-DERIVED PROTEIN 4"/>
    <property type="match status" value="1"/>
</dbReference>
<gene>
    <name evidence="2" type="ORF">OCBIM_22022980mg</name>
</gene>
<sequence length="143" mass="16657">MEVVWATDGTGIEIFLATVSLRRFHFLLGVYEAEKRLEDKFAPFRKFFEKFVDNCISNYNVSEDEMLAAFRGHCLFRIYMPCKPVKYGIKIFILADAKTFYLSRMEVYLGRQAESSAIVDNSGAAVVKHMVSHKWVWKKYYNG</sequence>
<feature type="domain" description="PiggyBac transposable element-derived protein" evidence="1">
    <location>
        <begin position="4"/>
        <end position="131"/>
    </location>
</feature>
<dbReference type="AlphaFoldDB" id="A0A0L8H3T2"/>
<protein>
    <recommendedName>
        <fullName evidence="1">PiggyBac transposable element-derived protein domain-containing protein</fullName>
    </recommendedName>
</protein>
<dbReference type="InterPro" id="IPR029526">
    <property type="entry name" value="PGBD"/>
</dbReference>
<accession>A0A0L8H3T2</accession>
<evidence type="ECO:0000313" key="2">
    <source>
        <dbReference type="EMBL" id="KOF83938.1"/>
    </source>
</evidence>
<dbReference type="PANTHER" id="PTHR46599:SF6">
    <property type="entry name" value="DUAL SPECIFICITY PHOSPHATASE 26"/>
    <property type="match status" value="1"/>
</dbReference>
<dbReference type="EMBL" id="KQ419333">
    <property type="protein sequence ID" value="KOF83938.1"/>
    <property type="molecule type" value="Genomic_DNA"/>
</dbReference>
<dbReference type="Pfam" id="PF13843">
    <property type="entry name" value="DDE_Tnp_1_7"/>
    <property type="match status" value="1"/>
</dbReference>
<name>A0A0L8H3T2_OCTBM</name>
<evidence type="ECO:0000259" key="1">
    <source>
        <dbReference type="Pfam" id="PF13843"/>
    </source>
</evidence>
<dbReference type="STRING" id="37653.A0A0L8H3T2"/>
<proteinExistence type="predicted"/>